<dbReference type="RefSeq" id="WP_204665030.1">
    <property type="nucleotide sequence ID" value="NZ_JAFBDT010000023.1"/>
</dbReference>
<gene>
    <name evidence="2" type="ORF">JOC49_002162</name>
</gene>
<protein>
    <submittedName>
        <fullName evidence="2">Ribosomal protein L20</fullName>
    </submittedName>
</protein>
<dbReference type="InterPro" id="IPR031655">
    <property type="entry name" value="FokI_D3"/>
</dbReference>
<dbReference type="GO" id="GO:0005840">
    <property type="term" value="C:ribosome"/>
    <property type="evidence" value="ECO:0007669"/>
    <property type="project" value="UniProtKB-KW"/>
</dbReference>
<evidence type="ECO:0000313" key="2">
    <source>
        <dbReference type="EMBL" id="MBM7562601.1"/>
    </source>
</evidence>
<dbReference type="InterPro" id="IPR036390">
    <property type="entry name" value="WH_DNA-bd_sf"/>
</dbReference>
<evidence type="ECO:0000313" key="3">
    <source>
        <dbReference type="Proteomes" id="UP000767854"/>
    </source>
</evidence>
<keyword evidence="3" id="KW-1185">Reference proteome</keyword>
<comment type="caution">
    <text evidence="2">The sequence shown here is derived from an EMBL/GenBank/DDBJ whole genome shotgun (WGS) entry which is preliminary data.</text>
</comment>
<reference evidence="2 3" key="1">
    <citation type="submission" date="2021-01" db="EMBL/GenBank/DDBJ databases">
        <title>Genomic Encyclopedia of Type Strains, Phase IV (KMG-IV): sequencing the most valuable type-strain genomes for metagenomic binning, comparative biology and taxonomic classification.</title>
        <authorList>
            <person name="Goeker M."/>
        </authorList>
    </citation>
    <scope>NUCLEOTIDE SEQUENCE [LARGE SCALE GENOMIC DNA]</scope>
    <source>
        <strain evidence="2 3">DSM 24436</strain>
    </source>
</reference>
<dbReference type="InterPro" id="IPR036388">
    <property type="entry name" value="WH-like_DNA-bd_sf"/>
</dbReference>
<dbReference type="Proteomes" id="UP000767854">
    <property type="component" value="Unassembled WGS sequence"/>
</dbReference>
<keyword evidence="2" id="KW-0689">Ribosomal protein</keyword>
<organism evidence="2 3">
    <name type="scientific">Fusibacter tunisiensis</name>
    <dbReference type="NCBI Taxonomy" id="1008308"/>
    <lineage>
        <taxon>Bacteria</taxon>
        <taxon>Bacillati</taxon>
        <taxon>Bacillota</taxon>
        <taxon>Clostridia</taxon>
        <taxon>Eubacteriales</taxon>
        <taxon>Eubacteriales Family XII. Incertae Sedis</taxon>
        <taxon>Fusibacter</taxon>
    </lineage>
</organism>
<sequence>MGSKTKLKLLYILRMLHDETDETHKLTVSEIIKRLNDKGINAERKSIYNDIALLNEYGFDILCDKGKANKYFMVSREFELHELKLLIPEFCVSGCAFL</sequence>
<dbReference type="Pfam" id="PF16902">
    <property type="entry name" value="FokI_D3"/>
    <property type="match status" value="1"/>
</dbReference>
<proteinExistence type="predicted"/>
<dbReference type="EMBL" id="JAFBDT010000023">
    <property type="protein sequence ID" value="MBM7562601.1"/>
    <property type="molecule type" value="Genomic_DNA"/>
</dbReference>
<dbReference type="Gene3D" id="1.10.10.10">
    <property type="entry name" value="Winged helix-like DNA-binding domain superfamily/Winged helix DNA-binding domain"/>
    <property type="match status" value="1"/>
</dbReference>
<feature type="domain" description="FokI D3" evidence="1">
    <location>
        <begin position="11"/>
        <end position="62"/>
    </location>
</feature>
<dbReference type="SUPFAM" id="SSF46785">
    <property type="entry name" value="Winged helix' DNA-binding domain"/>
    <property type="match status" value="1"/>
</dbReference>
<evidence type="ECO:0000259" key="1">
    <source>
        <dbReference type="Pfam" id="PF16902"/>
    </source>
</evidence>
<name>A0ABS2MT37_9FIRM</name>
<accession>A0ABS2MT37</accession>
<keyword evidence="2" id="KW-0687">Ribonucleoprotein</keyword>